<keyword evidence="7 9" id="KW-1133">Transmembrane helix</keyword>
<evidence type="ECO:0000259" key="10">
    <source>
        <dbReference type="PROSITE" id="PS50109"/>
    </source>
</evidence>
<gene>
    <name evidence="11" type="ORF">SAMN05192558_104278</name>
</gene>
<dbReference type="InterPro" id="IPR050428">
    <property type="entry name" value="TCS_sensor_his_kinase"/>
</dbReference>
<evidence type="ECO:0000256" key="8">
    <source>
        <dbReference type="SAM" id="MobiDB-lite"/>
    </source>
</evidence>
<dbReference type="EC" id="2.7.13.3" evidence="2"/>
<keyword evidence="6 11" id="KW-0418">Kinase</keyword>
<feature type="domain" description="Histidine kinase" evidence="10">
    <location>
        <begin position="518"/>
        <end position="624"/>
    </location>
</feature>
<dbReference type="Proteomes" id="UP000199651">
    <property type="component" value="Unassembled WGS sequence"/>
</dbReference>
<keyword evidence="12" id="KW-1185">Reference proteome</keyword>
<feature type="compositionally biased region" description="Pro residues" evidence="8">
    <location>
        <begin position="653"/>
        <end position="675"/>
    </location>
</feature>
<dbReference type="SUPFAM" id="SSF55874">
    <property type="entry name" value="ATPase domain of HSP90 chaperone/DNA topoisomerase II/histidine kinase"/>
    <property type="match status" value="1"/>
</dbReference>
<keyword evidence="5 9" id="KW-0812">Transmembrane</keyword>
<dbReference type="GO" id="GO:0000160">
    <property type="term" value="P:phosphorelay signal transduction system"/>
    <property type="evidence" value="ECO:0007669"/>
    <property type="project" value="TreeGrafter"/>
</dbReference>
<keyword evidence="4" id="KW-0808">Transferase</keyword>
<keyword evidence="9" id="KW-0472">Membrane</keyword>
<evidence type="ECO:0000256" key="3">
    <source>
        <dbReference type="ARBA" id="ARBA00022553"/>
    </source>
</evidence>
<dbReference type="GO" id="GO:0005886">
    <property type="term" value="C:plasma membrane"/>
    <property type="evidence" value="ECO:0007669"/>
    <property type="project" value="TreeGrafter"/>
</dbReference>
<dbReference type="Gene3D" id="3.30.565.10">
    <property type="entry name" value="Histidine kinase-like ATPase, C-terminal domain"/>
    <property type="match status" value="1"/>
</dbReference>
<evidence type="ECO:0000256" key="9">
    <source>
        <dbReference type="SAM" id="Phobius"/>
    </source>
</evidence>
<dbReference type="EMBL" id="FNJB01000004">
    <property type="protein sequence ID" value="SDO71459.1"/>
    <property type="molecule type" value="Genomic_DNA"/>
</dbReference>
<dbReference type="InterPro" id="IPR005467">
    <property type="entry name" value="His_kinase_dom"/>
</dbReference>
<dbReference type="GO" id="GO:0004673">
    <property type="term" value="F:protein histidine kinase activity"/>
    <property type="evidence" value="ECO:0007669"/>
    <property type="project" value="UniProtKB-EC"/>
</dbReference>
<dbReference type="SMART" id="SM00387">
    <property type="entry name" value="HATPase_c"/>
    <property type="match status" value="1"/>
</dbReference>
<sequence>MASRNEPRTRSIRARVLRIALIPCLAVLLLGAALSGYLIQQGGESLDFAETRRTGLPVVGKYVASLQEERRLTMAVLAGGSDAERAQLAERRAAVDTELVQVIEYGRGLADRHAPGLHAMVAEGERIQAELPGLRGDLDSGKASALTGLDFYNQALDVIGIGAKRLAASADDASVAFEHVVTSDMFFVIESVARAHSLAVYTRGTGDPEARTRLAAAVAQYRQPPMTVIANLAEGERDQAVRLFKSPDWSTLIAGDQAVLAAAPFDVAGWQRAAGVVLKGLTAIYLTHTVHTTDLAEENGRTALWMSLIGGVGIALVAVLAAAFTFRAATSLIRRLKDLRRRTLDLADHELPELIAKIGAGERIDPHAGISRLDFGSDELGEVAKAFEKAQHVALAAAVAESETRQGVRAVFLSIAHRSQAIVHRQLEELDRIERSEDNPDLLDRLFRLDHLATRTRRNAENLIILGGEQVGRQWRKPVSLRDVVRGAISETKHYTRVTTPVLPDVLLDGSVVADVGHLIAELVDNGTAFSPPDSRVEVRGTVVGKGVVVEVEDQGLGITDEQLRQLNETLANPPDFSFMALAGDLPIGLFVVARLAAKHGVRVTLRESAYGGVQAIVLLPTSLLARPDSAGPPADLGVPEQPGPTTVVRQPEPLPAPPASPPPPPAAPARPAPPAARTAEVASRPPLPTRVRQSSLAPQLTEAPDHAAARDDLWPEADVRRSSSALGAFQRGSALARSEAAAASAGPEMKAGR</sequence>
<evidence type="ECO:0000313" key="11">
    <source>
        <dbReference type="EMBL" id="SDO71459.1"/>
    </source>
</evidence>
<evidence type="ECO:0000313" key="12">
    <source>
        <dbReference type="Proteomes" id="UP000199651"/>
    </source>
</evidence>
<reference evidence="12" key="1">
    <citation type="submission" date="2016-10" db="EMBL/GenBank/DDBJ databases">
        <authorList>
            <person name="Varghese N."/>
            <person name="Submissions S."/>
        </authorList>
    </citation>
    <scope>NUCLEOTIDE SEQUENCE [LARGE SCALE GENOMIC DNA]</scope>
    <source>
        <strain evidence="12">IBRC-M 10655</strain>
    </source>
</reference>
<feature type="compositionally biased region" description="Basic and acidic residues" evidence="8">
    <location>
        <begin position="704"/>
        <end position="722"/>
    </location>
</feature>
<feature type="compositionally biased region" description="Low complexity" evidence="8">
    <location>
        <begin position="734"/>
        <end position="746"/>
    </location>
</feature>
<dbReference type="OrthoDB" id="3502710at2"/>
<dbReference type="PANTHER" id="PTHR45436">
    <property type="entry name" value="SENSOR HISTIDINE KINASE YKOH"/>
    <property type="match status" value="1"/>
</dbReference>
<evidence type="ECO:0000256" key="2">
    <source>
        <dbReference type="ARBA" id="ARBA00012438"/>
    </source>
</evidence>
<dbReference type="InterPro" id="IPR013587">
    <property type="entry name" value="Nitrate/nitrite_sensing"/>
</dbReference>
<dbReference type="PROSITE" id="PS50109">
    <property type="entry name" value="HIS_KIN"/>
    <property type="match status" value="1"/>
</dbReference>
<evidence type="ECO:0000256" key="4">
    <source>
        <dbReference type="ARBA" id="ARBA00022679"/>
    </source>
</evidence>
<keyword evidence="3" id="KW-0597">Phosphoprotein</keyword>
<feature type="region of interest" description="Disordered" evidence="8">
    <location>
        <begin position="629"/>
        <end position="754"/>
    </location>
</feature>
<name>A0A1H0LT76_9PSEU</name>
<dbReference type="Pfam" id="PF08376">
    <property type="entry name" value="NIT"/>
    <property type="match status" value="1"/>
</dbReference>
<evidence type="ECO:0000256" key="1">
    <source>
        <dbReference type="ARBA" id="ARBA00000085"/>
    </source>
</evidence>
<dbReference type="AlphaFoldDB" id="A0A1H0LT76"/>
<accession>A0A1H0LT76</accession>
<dbReference type="InterPro" id="IPR036890">
    <property type="entry name" value="HATPase_C_sf"/>
</dbReference>
<evidence type="ECO:0000256" key="6">
    <source>
        <dbReference type="ARBA" id="ARBA00022777"/>
    </source>
</evidence>
<evidence type="ECO:0000256" key="7">
    <source>
        <dbReference type="ARBA" id="ARBA00022989"/>
    </source>
</evidence>
<dbReference type="Pfam" id="PF02518">
    <property type="entry name" value="HATPase_c"/>
    <property type="match status" value="1"/>
</dbReference>
<proteinExistence type="predicted"/>
<organism evidence="11 12">
    <name type="scientific">Actinokineospora alba</name>
    <dbReference type="NCBI Taxonomy" id="504798"/>
    <lineage>
        <taxon>Bacteria</taxon>
        <taxon>Bacillati</taxon>
        <taxon>Actinomycetota</taxon>
        <taxon>Actinomycetes</taxon>
        <taxon>Pseudonocardiales</taxon>
        <taxon>Pseudonocardiaceae</taxon>
        <taxon>Actinokineospora</taxon>
    </lineage>
</organism>
<comment type="catalytic activity">
    <reaction evidence="1">
        <text>ATP + protein L-histidine = ADP + protein N-phospho-L-histidine.</text>
        <dbReference type="EC" id="2.7.13.3"/>
    </reaction>
</comment>
<feature type="transmembrane region" description="Helical" evidence="9">
    <location>
        <begin position="303"/>
        <end position="326"/>
    </location>
</feature>
<protein>
    <recommendedName>
        <fullName evidence="2">histidine kinase</fullName>
        <ecNumber evidence="2">2.7.13.3</ecNumber>
    </recommendedName>
</protein>
<dbReference type="PANTHER" id="PTHR45436:SF5">
    <property type="entry name" value="SENSOR HISTIDINE KINASE TRCS"/>
    <property type="match status" value="1"/>
</dbReference>
<dbReference type="STRING" id="504798.SAMN05421871_10919"/>
<evidence type="ECO:0000256" key="5">
    <source>
        <dbReference type="ARBA" id="ARBA00022692"/>
    </source>
</evidence>
<dbReference type="RefSeq" id="WP_133794476.1">
    <property type="nucleotide sequence ID" value="NZ_FNDV01000009.1"/>
</dbReference>
<dbReference type="InterPro" id="IPR003594">
    <property type="entry name" value="HATPase_dom"/>
</dbReference>